<accession>A0ABT4AGQ3</accession>
<comment type="caution">
    <text evidence="6">The sequence shown here is derived from an EMBL/GenBank/DDBJ whole genome shotgun (WGS) entry which is preliminary data.</text>
</comment>
<evidence type="ECO:0000256" key="2">
    <source>
        <dbReference type="ARBA" id="ARBA00013236"/>
    </source>
</evidence>
<dbReference type="PANTHER" id="PTHR11098:SF1">
    <property type="entry name" value="NICOTINATE PHOSPHORIBOSYLTRANSFERASE"/>
    <property type="match status" value="1"/>
</dbReference>
<dbReference type="PANTHER" id="PTHR11098">
    <property type="entry name" value="NICOTINATE PHOSPHORIBOSYLTRANSFERASE"/>
    <property type="match status" value="1"/>
</dbReference>
<dbReference type="RefSeq" id="WP_267539479.1">
    <property type="nucleotide sequence ID" value="NZ_JAPNKA010000001.1"/>
</dbReference>
<evidence type="ECO:0000313" key="6">
    <source>
        <dbReference type="EMBL" id="MCY1080851.1"/>
    </source>
</evidence>
<dbReference type="EMBL" id="JAPNKA010000001">
    <property type="protein sequence ID" value="MCY1080851.1"/>
    <property type="molecule type" value="Genomic_DNA"/>
</dbReference>
<dbReference type="EC" id="6.3.4.21" evidence="2"/>
<protein>
    <recommendedName>
        <fullName evidence="2">nicotinate phosphoribosyltransferase</fullName>
        <ecNumber evidence="2">6.3.4.21</ecNumber>
    </recommendedName>
</protein>
<evidence type="ECO:0000256" key="5">
    <source>
        <dbReference type="ARBA" id="ARBA00022642"/>
    </source>
</evidence>
<dbReference type="SUPFAM" id="SSF51690">
    <property type="entry name" value="Nicotinate/Quinolinate PRTase C-terminal domain-like"/>
    <property type="match status" value="1"/>
</dbReference>
<dbReference type="SUPFAM" id="SSF54675">
    <property type="entry name" value="Nicotinate/Quinolinate PRTase N-terminal domain-like"/>
    <property type="match status" value="1"/>
</dbReference>
<keyword evidence="7" id="KW-1185">Reference proteome</keyword>
<evidence type="ECO:0000256" key="4">
    <source>
        <dbReference type="ARBA" id="ARBA00022598"/>
    </source>
</evidence>
<keyword evidence="3" id="KW-0597">Phosphoprotein</keyword>
<keyword evidence="6" id="KW-0808">Transferase</keyword>
<evidence type="ECO:0000256" key="1">
    <source>
        <dbReference type="ARBA" id="ARBA00004952"/>
    </source>
</evidence>
<dbReference type="Proteomes" id="UP001207654">
    <property type="component" value="Unassembled WGS sequence"/>
</dbReference>
<proteinExistence type="predicted"/>
<name>A0ABT4AGQ3_9BACT</name>
<organism evidence="6 7">
    <name type="scientific">Archangium lansingense</name>
    <dbReference type="NCBI Taxonomy" id="2995310"/>
    <lineage>
        <taxon>Bacteria</taxon>
        <taxon>Pseudomonadati</taxon>
        <taxon>Myxococcota</taxon>
        <taxon>Myxococcia</taxon>
        <taxon>Myxococcales</taxon>
        <taxon>Cystobacterineae</taxon>
        <taxon>Archangiaceae</taxon>
        <taxon>Archangium</taxon>
    </lineage>
</organism>
<keyword evidence="6" id="KW-0328">Glycosyltransferase</keyword>
<dbReference type="Gene3D" id="3.20.140.10">
    <property type="entry name" value="nicotinate phosphoribosyltransferase"/>
    <property type="match status" value="1"/>
</dbReference>
<comment type="pathway">
    <text evidence="1">Cofactor biosynthesis; NAD(+) biosynthesis; nicotinate D-ribonucleotide from nicotinate: step 1/1.</text>
</comment>
<keyword evidence="4" id="KW-0436">Ligase</keyword>
<gene>
    <name evidence="6" type="ORF">OV287_41040</name>
</gene>
<keyword evidence="5" id="KW-0662">Pyridine nucleotide biosynthesis</keyword>
<reference evidence="6 7" key="1">
    <citation type="submission" date="2022-11" db="EMBL/GenBank/DDBJ databases">
        <title>Minimal conservation of predation-associated metabolite biosynthetic gene clusters underscores biosynthetic potential of Myxococcota including descriptions for ten novel species: Archangium lansinium sp. nov., Myxococcus landrumus sp. nov., Nannocystis bai.</title>
        <authorList>
            <person name="Ahearne A."/>
            <person name="Stevens C."/>
            <person name="Phillips K."/>
        </authorList>
    </citation>
    <scope>NUCLEOTIDE SEQUENCE [LARGE SCALE GENOMIC DNA]</scope>
    <source>
        <strain evidence="6 7">MIWBW</strain>
    </source>
</reference>
<dbReference type="InterPro" id="IPR007229">
    <property type="entry name" value="Nic_PRibTrfase-Fam"/>
</dbReference>
<dbReference type="InterPro" id="IPR036068">
    <property type="entry name" value="Nicotinate_pribotase-like_C"/>
</dbReference>
<sequence length="483" mass="53183">MGSSLLATDGYKFSMAEAGWPLRRETFYYSHRKGGQQVMPLDLESYVRSLLPAPTESDYVYLAHNSYEMGAGFKAAIQRKDSLVIRALPRGARFYSREPVFTLTGSSALVSWLEPLLLQLNFRIQVATQALADREALAKALAVLSCEEEKRIVLETLDAVGVKPVPISVDTEGYHARVVAVVRDLVDAVQDPSRIFEVGLRAATCLEQHEIALRACKEAGVMRTSNVYLAQKLGMIPVGTMGHEHVQRYGADEAAFRAIRERRPERSSYLLDTYDTLSSGLPTAFRLIHEEPGAGDSIRFDSGDKKKQYVQAVSRAKEEGIKPVLILEDGLDAQTTREFEALRTQYGWESSKQFYGYGGFIVARTMASPFTRDRVAAVYKLSRTGHQPTMKFGNELAEGKQSIPGVPVVFRRRSGSGPIGLIGQEGEPVPEGYELLSGATPEAAAAIPASGAEEHRVAYTPATQALVTELRHRHFPQGPAHHS</sequence>
<dbReference type="GO" id="GO:0016757">
    <property type="term" value="F:glycosyltransferase activity"/>
    <property type="evidence" value="ECO:0007669"/>
    <property type="project" value="UniProtKB-KW"/>
</dbReference>
<evidence type="ECO:0000256" key="3">
    <source>
        <dbReference type="ARBA" id="ARBA00022553"/>
    </source>
</evidence>
<evidence type="ECO:0000313" key="7">
    <source>
        <dbReference type="Proteomes" id="UP001207654"/>
    </source>
</evidence>